<dbReference type="Proteomes" id="UP001156389">
    <property type="component" value="Unassembled WGS sequence"/>
</dbReference>
<reference evidence="2 3" key="1">
    <citation type="submission" date="2021-10" db="EMBL/GenBank/DDBJ databases">
        <title>Streptomyces gossypii sp. nov., isolated from soil collected from cotton field.</title>
        <authorList>
            <person name="Ge X."/>
            <person name="Chen X."/>
            <person name="Liu W."/>
        </authorList>
    </citation>
    <scope>NUCLEOTIDE SEQUENCE [LARGE SCALE GENOMIC DNA]</scope>
    <source>
        <strain evidence="2 3">N2-109</strain>
    </source>
</reference>
<proteinExistence type="predicted"/>
<gene>
    <name evidence="2" type="ORF">LHJ74_03975</name>
</gene>
<accession>A0ABT2JMI8</accession>
<comment type="caution">
    <text evidence="2">The sequence shown here is derived from an EMBL/GenBank/DDBJ whole genome shotgun (WGS) entry which is preliminary data.</text>
</comment>
<evidence type="ECO:0000313" key="2">
    <source>
        <dbReference type="EMBL" id="MCT2589101.1"/>
    </source>
</evidence>
<dbReference type="EMBL" id="JAJAGO010000002">
    <property type="protein sequence ID" value="MCT2589101.1"/>
    <property type="molecule type" value="Genomic_DNA"/>
</dbReference>
<protein>
    <submittedName>
        <fullName evidence="2">SMI1/KNR4 family protein</fullName>
    </submittedName>
</protein>
<feature type="domain" description="Knr4/Smi1-like" evidence="1">
    <location>
        <begin position="3"/>
        <end position="120"/>
    </location>
</feature>
<evidence type="ECO:0000313" key="3">
    <source>
        <dbReference type="Proteomes" id="UP001156389"/>
    </source>
</evidence>
<dbReference type="InterPro" id="IPR018958">
    <property type="entry name" value="Knr4/Smi1-like_dom"/>
</dbReference>
<keyword evidence="3" id="KW-1185">Reference proteome</keyword>
<name>A0ABT2JMI8_9ACTN</name>
<dbReference type="Pfam" id="PF09346">
    <property type="entry name" value="SMI1_KNR4"/>
    <property type="match status" value="1"/>
</dbReference>
<evidence type="ECO:0000259" key="1">
    <source>
        <dbReference type="Pfam" id="PF09346"/>
    </source>
</evidence>
<sequence length="126" mass="13820">MVIPPDLRAFYRLHDGTGPAAGFDWPTHGVPLPTREEQWGGYLLPDGGIGPLGKMRYWSEYQRGENPQGRYLPFIVTDPDGLYGLFADCAPGEGYGQVGTYAEAFEHVPGVWPSFAAYLTQVADAL</sequence>
<organism evidence="2 3">
    <name type="scientific">Streptomyces gossypii</name>
    <dbReference type="NCBI Taxonomy" id="2883101"/>
    <lineage>
        <taxon>Bacteria</taxon>
        <taxon>Bacillati</taxon>
        <taxon>Actinomycetota</taxon>
        <taxon>Actinomycetes</taxon>
        <taxon>Kitasatosporales</taxon>
        <taxon>Streptomycetaceae</taxon>
        <taxon>Streptomyces</taxon>
    </lineage>
</organism>